<keyword evidence="2" id="KW-1185">Reference proteome</keyword>
<gene>
    <name evidence="1" type="ORF">WDZ17_12650</name>
</gene>
<accession>A0ABU8RMC0</accession>
<dbReference type="EMBL" id="JBBIAA010000016">
    <property type="protein sequence ID" value="MEJ5946141.1"/>
    <property type="molecule type" value="Genomic_DNA"/>
</dbReference>
<name>A0ABU8RMC0_9ACTN</name>
<evidence type="ECO:0000313" key="2">
    <source>
        <dbReference type="Proteomes" id="UP001387100"/>
    </source>
</evidence>
<evidence type="ECO:0000313" key="1">
    <source>
        <dbReference type="EMBL" id="MEJ5946141.1"/>
    </source>
</evidence>
<sequence>MSHEEPATVLPAYYCDGTARTVHARELNADGVVEVDHEGRHWIPRGDGTAYWVHD</sequence>
<dbReference type="Proteomes" id="UP001387100">
    <property type="component" value="Unassembled WGS sequence"/>
</dbReference>
<dbReference type="RefSeq" id="WP_339575522.1">
    <property type="nucleotide sequence ID" value="NZ_JBBIAA010000016.1"/>
</dbReference>
<proteinExistence type="predicted"/>
<reference evidence="1 2" key="1">
    <citation type="journal article" date="2017" name="Int. J. Syst. Evol. Microbiol.">
        <title>Pseudokineococcus basanitobsidens sp. nov., isolated from volcanic rock.</title>
        <authorList>
            <person name="Lee D.W."/>
            <person name="Park M.Y."/>
            <person name="Kim J.J."/>
            <person name="Kim B.S."/>
        </authorList>
    </citation>
    <scope>NUCLEOTIDE SEQUENCE [LARGE SCALE GENOMIC DNA]</scope>
    <source>
        <strain evidence="1 2">DSM 103726</strain>
    </source>
</reference>
<protein>
    <recommendedName>
        <fullName evidence="3">YD repeat-containing protein</fullName>
    </recommendedName>
</protein>
<evidence type="ECO:0008006" key="3">
    <source>
        <dbReference type="Google" id="ProtNLM"/>
    </source>
</evidence>
<organism evidence="1 2">
    <name type="scientific">Pseudokineococcus basanitobsidens</name>
    <dbReference type="NCBI Taxonomy" id="1926649"/>
    <lineage>
        <taxon>Bacteria</taxon>
        <taxon>Bacillati</taxon>
        <taxon>Actinomycetota</taxon>
        <taxon>Actinomycetes</taxon>
        <taxon>Kineosporiales</taxon>
        <taxon>Kineosporiaceae</taxon>
        <taxon>Pseudokineococcus</taxon>
    </lineage>
</organism>
<comment type="caution">
    <text evidence="1">The sequence shown here is derived from an EMBL/GenBank/DDBJ whole genome shotgun (WGS) entry which is preliminary data.</text>
</comment>